<keyword evidence="2" id="KW-0285">Flavoprotein</keyword>
<dbReference type="InterPro" id="IPR052174">
    <property type="entry name" value="Flavoredoxin"/>
</dbReference>
<dbReference type="GO" id="GO:0010181">
    <property type="term" value="F:FMN binding"/>
    <property type="evidence" value="ECO:0007669"/>
    <property type="project" value="InterPro"/>
</dbReference>
<dbReference type="PANTHER" id="PTHR43567:SF1">
    <property type="entry name" value="FLAVOREDOXIN"/>
    <property type="match status" value="1"/>
</dbReference>
<name>A0A346A094_9HYPH</name>
<keyword evidence="6" id="KW-1185">Reference proteome</keyword>
<comment type="similarity">
    <text evidence="3">Belongs to the flavoredoxin family.</text>
</comment>
<dbReference type="KEGG" id="ptaw:DW352_19935"/>
<dbReference type="OrthoDB" id="9792436at2"/>
<dbReference type="InterPro" id="IPR002563">
    <property type="entry name" value="Flavin_Rdtase-like_dom"/>
</dbReference>
<dbReference type="RefSeq" id="WP_115692970.1">
    <property type="nucleotide sequence ID" value="NZ_CP031417.1"/>
</dbReference>
<evidence type="ECO:0000259" key="4">
    <source>
        <dbReference type="SMART" id="SM00903"/>
    </source>
</evidence>
<dbReference type="SMART" id="SM00903">
    <property type="entry name" value="Flavin_Reduct"/>
    <property type="match status" value="1"/>
</dbReference>
<dbReference type="Gene3D" id="2.30.110.10">
    <property type="entry name" value="Electron Transport, Fmn-binding Protein, Chain A"/>
    <property type="match status" value="1"/>
</dbReference>
<gene>
    <name evidence="5" type="ORF">DW352_19935</name>
</gene>
<dbReference type="GO" id="GO:0016646">
    <property type="term" value="F:oxidoreductase activity, acting on the CH-NH group of donors, NAD or NADP as acceptor"/>
    <property type="evidence" value="ECO:0007669"/>
    <property type="project" value="UniProtKB-ARBA"/>
</dbReference>
<evidence type="ECO:0000256" key="2">
    <source>
        <dbReference type="ARBA" id="ARBA00022630"/>
    </source>
</evidence>
<dbReference type="PANTHER" id="PTHR43567">
    <property type="entry name" value="FLAVOREDOXIN-RELATED-RELATED"/>
    <property type="match status" value="1"/>
</dbReference>
<dbReference type="EMBL" id="CP031417">
    <property type="protein sequence ID" value="AXK82591.1"/>
    <property type="molecule type" value="Genomic_DNA"/>
</dbReference>
<evidence type="ECO:0000256" key="3">
    <source>
        <dbReference type="ARBA" id="ARBA00038054"/>
    </source>
</evidence>
<evidence type="ECO:0000313" key="5">
    <source>
        <dbReference type="EMBL" id="AXK82591.1"/>
    </source>
</evidence>
<feature type="domain" description="Flavin reductase like" evidence="4">
    <location>
        <begin position="13"/>
        <end position="165"/>
    </location>
</feature>
<comment type="cofactor">
    <cofactor evidence="1">
        <name>FMN</name>
        <dbReference type="ChEBI" id="CHEBI:58210"/>
    </cofactor>
</comment>
<accession>A0A346A094</accession>
<dbReference type="InterPro" id="IPR012349">
    <property type="entry name" value="Split_barrel_FMN-bd"/>
</dbReference>
<proteinExistence type="inferred from homology"/>
<reference evidence="5 6" key="1">
    <citation type="submission" date="2018-07" db="EMBL/GenBank/DDBJ databases">
        <authorList>
            <person name="Quirk P.G."/>
            <person name="Krulwich T.A."/>
        </authorList>
    </citation>
    <scope>NUCLEOTIDE SEQUENCE [LARGE SCALE GENOMIC DNA]</scope>
    <source>
        <strain evidence="5 6">CC-BB4</strain>
    </source>
</reference>
<dbReference type="SUPFAM" id="SSF50475">
    <property type="entry name" value="FMN-binding split barrel"/>
    <property type="match status" value="1"/>
</dbReference>
<evidence type="ECO:0000313" key="6">
    <source>
        <dbReference type="Proteomes" id="UP000254889"/>
    </source>
</evidence>
<evidence type="ECO:0000256" key="1">
    <source>
        <dbReference type="ARBA" id="ARBA00001917"/>
    </source>
</evidence>
<organism evidence="5 6">
    <name type="scientific">Pseudolabrys taiwanensis</name>
    <dbReference type="NCBI Taxonomy" id="331696"/>
    <lineage>
        <taxon>Bacteria</taxon>
        <taxon>Pseudomonadati</taxon>
        <taxon>Pseudomonadota</taxon>
        <taxon>Alphaproteobacteria</taxon>
        <taxon>Hyphomicrobiales</taxon>
        <taxon>Xanthobacteraceae</taxon>
        <taxon>Pseudolabrys</taxon>
    </lineage>
</organism>
<sequence length="178" mass="19901">MTQKELPLSEVYALIEPGPVVLLTTARKGHPNVMTMSWHMMVEFEPPLIACICSGGDYSFEALRATGECVIAIPSRKIAAKVVKVGNCSGRDTDKFKAFKLTPRPAAQVQAPLIEECFANLECKVIDKRMVNRYNMFILEVVQAWRDPKQKNAKTIHHHGYGKFVVDGPAITLKSKMR</sequence>
<dbReference type="Pfam" id="PF01613">
    <property type="entry name" value="Flavin_Reduct"/>
    <property type="match status" value="1"/>
</dbReference>
<dbReference type="Proteomes" id="UP000254889">
    <property type="component" value="Chromosome"/>
</dbReference>
<protein>
    <submittedName>
        <fullName evidence="5">Flavin reductase family protein</fullName>
    </submittedName>
</protein>
<dbReference type="AlphaFoldDB" id="A0A346A094"/>